<protein>
    <submittedName>
        <fullName evidence="1">Uncharacterized protein</fullName>
    </submittedName>
</protein>
<gene>
    <name evidence="1" type="ORF">LCGC14_1274930</name>
</gene>
<accession>A0A0F9KYP9</accession>
<name>A0A0F9KYP9_9ZZZZ</name>
<sequence>MALLTGTPEGNVVSGEEIYIEGAPYIYYQDSRASELHNPDGDNFHWSLSGTTTYPVYSLACYEDVSLSDDLTVNAVRCDQVGDKAVIQKRNHLTFSFNLSALFPLVVSSPILRASAVTESGNFEKMGIGVINNNVFYHIYLPKVYDSDTGDFLSITIHKAQFVDAWTIAMVSGDKWMVGGISAWGLFDDSKPSGQEFATVIRWDRSEIP</sequence>
<reference evidence="1" key="1">
    <citation type="journal article" date="2015" name="Nature">
        <title>Complex archaea that bridge the gap between prokaryotes and eukaryotes.</title>
        <authorList>
            <person name="Spang A."/>
            <person name="Saw J.H."/>
            <person name="Jorgensen S.L."/>
            <person name="Zaremba-Niedzwiedzka K."/>
            <person name="Martijn J."/>
            <person name="Lind A.E."/>
            <person name="van Eijk R."/>
            <person name="Schleper C."/>
            <person name="Guy L."/>
            <person name="Ettema T.J."/>
        </authorList>
    </citation>
    <scope>NUCLEOTIDE SEQUENCE</scope>
</reference>
<evidence type="ECO:0000313" key="1">
    <source>
        <dbReference type="EMBL" id="KKM86843.1"/>
    </source>
</evidence>
<dbReference type="AlphaFoldDB" id="A0A0F9KYP9"/>
<comment type="caution">
    <text evidence="1">The sequence shown here is derived from an EMBL/GenBank/DDBJ whole genome shotgun (WGS) entry which is preliminary data.</text>
</comment>
<dbReference type="EMBL" id="LAZR01007192">
    <property type="protein sequence ID" value="KKM86843.1"/>
    <property type="molecule type" value="Genomic_DNA"/>
</dbReference>
<proteinExistence type="predicted"/>
<organism evidence="1">
    <name type="scientific">marine sediment metagenome</name>
    <dbReference type="NCBI Taxonomy" id="412755"/>
    <lineage>
        <taxon>unclassified sequences</taxon>
        <taxon>metagenomes</taxon>
        <taxon>ecological metagenomes</taxon>
    </lineage>
</organism>